<reference evidence="11" key="1">
    <citation type="submission" date="2024-06" db="EMBL/GenBank/DDBJ databases">
        <title>Multi-omics analyses provide insights into the biosynthesis of the anticancer antibiotic pleurotin in Hohenbuehelia grisea.</title>
        <authorList>
            <person name="Weaver J.A."/>
            <person name="Alberti F."/>
        </authorList>
    </citation>
    <scope>NUCLEOTIDE SEQUENCE [LARGE SCALE GENOMIC DNA]</scope>
    <source>
        <strain evidence="11">T-177</strain>
    </source>
</reference>
<comment type="caution">
    <text evidence="10">The sequence shown here is derived from an EMBL/GenBank/DDBJ whole genome shotgun (WGS) entry which is preliminary data.</text>
</comment>
<dbReference type="PROSITE" id="PS00973">
    <property type="entry name" value="USP_2"/>
    <property type="match status" value="1"/>
</dbReference>
<dbReference type="Pfam" id="PF00443">
    <property type="entry name" value="UCH"/>
    <property type="match status" value="1"/>
</dbReference>
<dbReference type="InterPro" id="IPR050164">
    <property type="entry name" value="Peptidase_C19"/>
</dbReference>
<evidence type="ECO:0000313" key="10">
    <source>
        <dbReference type="EMBL" id="KAL0949256.1"/>
    </source>
</evidence>
<dbReference type="InterPro" id="IPR038765">
    <property type="entry name" value="Papain-like_cys_pep_sf"/>
</dbReference>
<evidence type="ECO:0000256" key="2">
    <source>
        <dbReference type="ARBA" id="ARBA00009085"/>
    </source>
</evidence>
<comment type="catalytic activity">
    <reaction evidence="1 7">
        <text>Thiol-dependent hydrolysis of ester, thioester, amide, peptide and isopeptide bonds formed by the C-terminal Gly of ubiquitin (a 76-residue protein attached to proteins as an intracellular targeting signal).</text>
        <dbReference type="EC" id="3.4.19.12"/>
    </reaction>
</comment>
<keyword evidence="3 7" id="KW-0645">Protease</keyword>
<evidence type="ECO:0000256" key="7">
    <source>
        <dbReference type="RuleBase" id="RU366025"/>
    </source>
</evidence>
<comment type="similarity">
    <text evidence="2 7">Belongs to the peptidase C19 family.</text>
</comment>
<dbReference type="SUPFAM" id="SSF54001">
    <property type="entry name" value="Cysteine proteinases"/>
    <property type="match status" value="1"/>
</dbReference>
<feature type="region of interest" description="Disordered" evidence="8">
    <location>
        <begin position="67"/>
        <end position="135"/>
    </location>
</feature>
<evidence type="ECO:0000256" key="4">
    <source>
        <dbReference type="ARBA" id="ARBA00022786"/>
    </source>
</evidence>
<dbReference type="Proteomes" id="UP001556367">
    <property type="component" value="Unassembled WGS sequence"/>
</dbReference>
<proteinExistence type="inferred from homology"/>
<evidence type="ECO:0000313" key="11">
    <source>
        <dbReference type="Proteomes" id="UP001556367"/>
    </source>
</evidence>
<dbReference type="PANTHER" id="PTHR24006:SF758">
    <property type="entry name" value="UBIQUITIN CARBOXYL-TERMINAL HYDROLASE 36"/>
    <property type="match status" value="1"/>
</dbReference>
<dbReference type="EMBL" id="JASNQZ010000012">
    <property type="protein sequence ID" value="KAL0949256.1"/>
    <property type="molecule type" value="Genomic_DNA"/>
</dbReference>
<feature type="compositionally biased region" description="Acidic residues" evidence="8">
    <location>
        <begin position="569"/>
        <end position="579"/>
    </location>
</feature>
<protein>
    <recommendedName>
        <fullName evidence="7">Ubiquitin carboxyl-terminal hydrolase</fullName>
        <ecNumber evidence="7">3.4.19.12</ecNumber>
    </recommendedName>
</protein>
<name>A0ABR3J174_9AGAR</name>
<feature type="compositionally biased region" description="Low complexity" evidence="8">
    <location>
        <begin position="600"/>
        <end position="637"/>
    </location>
</feature>
<dbReference type="InterPro" id="IPR018200">
    <property type="entry name" value="USP_CS"/>
</dbReference>
<accession>A0ABR3J174</accession>
<feature type="domain" description="USP" evidence="9">
    <location>
        <begin position="149"/>
        <end position="446"/>
    </location>
</feature>
<keyword evidence="5 7" id="KW-0378">Hydrolase</keyword>
<evidence type="ECO:0000256" key="5">
    <source>
        <dbReference type="ARBA" id="ARBA00022801"/>
    </source>
</evidence>
<dbReference type="InterPro" id="IPR001394">
    <property type="entry name" value="Peptidase_C19_UCH"/>
</dbReference>
<dbReference type="PROSITE" id="PS00972">
    <property type="entry name" value="USP_1"/>
    <property type="match status" value="1"/>
</dbReference>
<feature type="compositionally biased region" description="Basic and acidic residues" evidence="8">
    <location>
        <begin position="80"/>
        <end position="91"/>
    </location>
</feature>
<evidence type="ECO:0000256" key="8">
    <source>
        <dbReference type="SAM" id="MobiDB-lite"/>
    </source>
</evidence>
<sequence>MLAQPLVPPPAPAFSPKLAIVADTSDEQPTYRPARDIDAFNSLLPPPIRFIEASSSTVLAGLESKYTPINAPKQQQQPGQKDRDEAGKEDAPSTSAASQSVSGKAGKHANGATSGATEDSKSSKKKKAERSLHSQPIDTTWLPKLNIASGLNNTGNSCFLNSALQVLMHTPPLLRILATHLKDQCDIPNFCMACALRETTLKAHTIKRAITPTPITSKLNTIAKHLRRGRQEDSHEFLRYAIDALQKSCLFGLPPKVDPKLAETSWVHKIFGGRLRSRVTCGSCGYNSDTYDSILDLSLDIHNCHSLKDALRKFVAIDQLKGADKYKCERCKKPVVAEKRFTVHEAPIVLTVHLKRFSPLGKKIGHHVNYDESLSLRPVMSDGQYGPSYSLYGVICHAGGGPNSGHYFAHVRSREGRWYEMNDESVTPCRPPTGVKNAYMLFYLRNKGEGLEAAVAGAAVAEVKQAKTAGGVAAAMKKRHAPSSSDGMDVDLDEDIGEKVSASASGKPFIGPLMPSPMPKTDGPSEAKKIKLDALSAAKDPQALKVKQKIEASQKAHGLSGVMAYASDASDDSDHDADDGAAKAHPSSPATQLPPPSSPAAPSSPIASTSQASTIPATSFYGSTATSSSSESAFNEGGEAELKETPG</sequence>
<dbReference type="EC" id="3.4.19.12" evidence="7"/>
<dbReference type="Gene3D" id="3.90.70.10">
    <property type="entry name" value="Cysteine proteinases"/>
    <property type="match status" value="1"/>
</dbReference>
<dbReference type="PANTHER" id="PTHR24006">
    <property type="entry name" value="UBIQUITIN CARBOXYL-TERMINAL HYDROLASE"/>
    <property type="match status" value="1"/>
</dbReference>
<feature type="region of interest" description="Disordered" evidence="8">
    <location>
        <begin position="502"/>
        <end position="527"/>
    </location>
</feature>
<gene>
    <name evidence="10" type="ORF">HGRIS_009334</name>
</gene>
<evidence type="ECO:0000256" key="6">
    <source>
        <dbReference type="ARBA" id="ARBA00022807"/>
    </source>
</evidence>
<feature type="region of interest" description="Disordered" evidence="8">
    <location>
        <begin position="564"/>
        <end position="647"/>
    </location>
</feature>
<dbReference type="CDD" id="cd02661">
    <property type="entry name" value="Peptidase_C19E"/>
    <property type="match status" value="1"/>
</dbReference>
<feature type="compositionally biased region" description="Polar residues" evidence="8">
    <location>
        <begin position="92"/>
        <end position="102"/>
    </location>
</feature>
<evidence type="ECO:0000256" key="3">
    <source>
        <dbReference type="ARBA" id="ARBA00022670"/>
    </source>
</evidence>
<dbReference type="InterPro" id="IPR028889">
    <property type="entry name" value="USP"/>
</dbReference>
<organism evidence="10 11">
    <name type="scientific">Hohenbuehelia grisea</name>
    <dbReference type="NCBI Taxonomy" id="104357"/>
    <lineage>
        <taxon>Eukaryota</taxon>
        <taxon>Fungi</taxon>
        <taxon>Dikarya</taxon>
        <taxon>Basidiomycota</taxon>
        <taxon>Agaricomycotina</taxon>
        <taxon>Agaricomycetes</taxon>
        <taxon>Agaricomycetidae</taxon>
        <taxon>Agaricales</taxon>
        <taxon>Pleurotineae</taxon>
        <taxon>Pleurotaceae</taxon>
        <taxon>Hohenbuehelia</taxon>
    </lineage>
</organism>
<evidence type="ECO:0000259" key="9">
    <source>
        <dbReference type="PROSITE" id="PS50235"/>
    </source>
</evidence>
<dbReference type="PROSITE" id="PS50235">
    <property type="entry name" value="USP_3"/>
    <property type="match status" value="1"/>
</dbReference>
<keyword evidence="4 7" id="KW-0833">Ubl conjugation pathway</keyword>
<keyword evidence="11" id="KW-1185">Reference proteome</keyword>
<evidence type="ECO:0000256" key="1">
    <source>
        <dbReference type="ARBA" id="ARBA00000707"/>
    </source>
</evidence>
<keyword evidence="6 7" id="KW-0788">Thiol protease</keyword>